<organism evidence="1 2">
    <name type="scientific">Ureibacillus thermophilus</name>
    <dbReference type="NCBI Taxonomy" id="367743"/>
    <lineage>
        <taxon>Bacteria</taxon>
        <taxon>Bacillati</taxon>
        <taxon>Bacillota</taxon>
        <taxon>Bacilli</taxon>
        <taxon>Bacillales</taxon>
        <taxon>Caryophanaceae</taxon>
        <taxon>Ureibacillus</taxon>
    </lineage>
</organism>
<evidence type="ECO:0000313" key="2">
    <source>
        <dbReference type="Proteomes" id="UP000291151"/>
    </source>
</evidence>
<keyword evidence="2" id="KW-1185">Reference proteome</keyword>
<proteinExistence type="predicted"/>
<gene>
    <name evidence="1" type="ORF">DKZ56_09925</name>
</gene>
<dbReference type="Proteomes" id="UP000291151">
    <property type="component" value="Chromosome"/>
</dbReference>
<evidence type="ECO:0000313" key="1">
    <source>
        <dbReference type="EMBL" id="QBK26157.1"/>
    </source>
</evidence>
<dbReference type="InterPro" id="IPR024562">
    <property type="entry name" value="YqhG"/>
</dbReference>
<name>A0A4P6UTR9_9BACL</name>
<sequence length="254" mass="30114">MLAEQIHDYLRTFFTVTGCEITEEAPDYLTVQLTADIDKRIMNRPFYWQFVESTKAEPNPLKVTFITKKHENQDIRGEYIHYGSMRMHQIFQATKDLGCFVQMYENMEGASLFPWVGANFKVSYHTDQTKEMLFSLGINLIHGSVKSNFQDWLIERTLTKEFPKNAYCLPYIVSPIRAIERLETAIENYIGHDDMTWAEEAEKRWRREQEILNHFYEGVIEKPEVYEIEKEALRERFQPRIKIEIVSGGIFYLK</sequence>
<dbReference type="Pfam" id="PF11079">
    <property type="entry name" value="YqhG"/>
    <property type="match status" value="1"/>
</dbReference>
<dbReference type="RefSeq" id="WP_208649846.1">
    <property type="nucleotide sequence ID" value="NZ_CP036528.1"/>
</dbReference>
<reference evidence="1 2" key="1">
    <citation type="submission" date="2019-02" db="EMBL/GenBank/DDBJ databases">
        <title>Ureibacillus thermophilus.</title>
        <authorList>
            <person name="Sunny J.S."/>
            <person name="Natarajan A."/>
            <person name="Saleena L.M."/>
        </authorList>
    </citation>
    <scope>NUCLEOTIDE SEQUENCE [LARGE SCALE GENOMIC DNA]</scope>
    <source>
        <strain evidence="1 2">LM102</strain>
    </source>
</reference>
<dbReference type="EMBL" id="CP036528">
    <property type="protein sequence ID" value="QBK26157.1"/>
    <property type="molecule type" value="Genomic_DNA"/>
</dbReference>
<accession>A0A4P6UTR9</accession>
<dbReference type="KEGG" id="uth:DKZ56_09925"/>
<dbReference type="AlphaFoldDB" id="A0A4P6UTR9"/>
<evidence type="ECO:0008006" key="3">
    <source>
        <dbReference type="Google" id="ProtNLM"/>
    </source>
</evidence>
<protein>
    <recommendedName>
        <fullName evidence="3">YqhG family protein</fullName>
    </recommendedName>
</protein>